<evidence type="ECO:0000313" key="1">
    <source>
        <dbReference type="EMBL" id="KJA29019.1"/>
    </source>
</evidence>
<dbReference type="InterPro" id="IPR023214">
    <property type="entry name" value="HAD_sf"/>
</dbReference>
<dbReference type="Gene3D" id="3.40.50.1000">
    <property type="entry name" value="HAD superfamily/HAD-like"/>
    <property type="match status" value="1"/>
</dbReference>
<name>A0A0D2PDT7_HYPSF</name>
<dbReference type="Gene3D" id="1.10.150.720">
    <property type="entry name" value="Haloacid dehalogenase-like hydrolase"/>
    <property type="match status" value="1"/>
</dbReference>
<dbReference type="EMBL" id="KN817520">
    <property type="protein sequence ID" value="KJA29019.1"/>
    <property type="molecule type" value="Genomic_DNA"/>
</dbReference>
<dbReference type="GO" id="GO:0005634">
    <property type="term" value="C:nucleus"/>
    <property type="evidence" value="ECO:0007669"/>
    <property type="project" value="TreeGrafter"/>
</dbReference>
<proteinExistence type="predicted"/>
<dbReference type="OMA" id="WWRQLIA"/>
<dbReference type="PANTHER" id="PTHR46191">
    <property type="match status" value="1"/>
</dbReference>
<dbReference type="InterPro" id="IPR044924">
    <property type="entry name" value="HAD-SF_hydro_IA_REG-2-like_cap"/>
</dbReference>
<accession>A0A0D2PDT7</accession>
<dbReference type="OrthoDB" id="444127at2759"/>
<reference evidence="2" key="1">
    <citation type="submission" date="2014-04" db="EMBL/GenBank/DDBJ databases">
        <title>Evolutionary Origins and Diversification of the Mycorrhizal Mutualists.</title>
        <authorList>
            <consortium name="DOE Joint Genome Institute"/>
            <consortium name="Mycorrhizal Genomics Consortium"/>
            <person name="Kohler A."/>
            <person name="Kuo A."/>
            <person name="Nagy L.G."/>
            <person name="Floudas D."/>
            <person name="Copeland A."/>
            <person name="Barry K.W."/>
            <person name="Cichocki N."/>
            <person name="Veneault-Fourrey C."/>
            <person name="LaButti K."/>
            <person name="Lindquist E.A."/>
            <person name="Lipzen A."/>
            <person name="Lundell T."/>
            <person name="Morin E."/>
            <person name="Murat C."/>
            <person name="Riley R."/>
            <person name="Ohm R."/>
            <person name="Sun H."/>
            <person name="Tunlid A."/>
            <person name="Henrissat B."/>
            <person name="Grigoriev I.V."/>
            <person name="Hibbett D.S."/>
            <person name="Martin F."/>
        </authorList>
    </citation>
    <scope>NUCLEOTIDE SEQUENCE [LARGE SCALE GENOMIC DNA]</scope>
    <source>
        <strain evidence="2">FD-334 SS-4</strain>
    </source>
</reference>
<dbReference type="Pfam" id="PF00702">
    <property type="entry name" value="Hydrolase"/>
    <property type="match status" value="1"/>
</dbReference>
<gene>
    <name evidence="1" type="ORF">HYPSUDRAFT_155242</name>
</gene>
<dbReference type="SUPFAM" id="SSF56784">
    <property type="entry name" value="HAD-like"/>
    <property type="match status" value="1"/>
</dbReference>
<dbReference type="Proteomes" id="UP000054270">
    <property type="component" value="Unassembled WGS sequence"/>
</dbReference>
<dbReference type="PANTHER" id="PTHR46191:SF2">
    <property type="entry name" value="HALOACID DEHALOGENASE-LIKE HYDROLASE DOMAIN-CONTAINING PROTEIN 3"/>
    <property type="match status" value="1"/>
</dbReference>
<evidence type="ECO:0000313" key="2">
    <source>
        <dbReference type="Proteomes" id="UP000054270"/>
    </source>
</evidence>
<dbReference type="InterPro" id="IPR036412">
    <property type="entry name" value="HAD-like_sf"/>
</dbReference>
<dbReference type="AlphaFoldDB" id="A0A0D2PDT7"/>
<sequence length="267" mass="30338">MIRLVTFDALHTIITPRLPIYAQYSQVFAPYLGVLPQESIKHSFKIALKSVQKEHPSYNKGAEVWWSDVIRRTALGAGGNEQALDLYLSNIVQQLMVRFNSKEGYKAFADAIPTIHKLHSSFRIRTAVVSNGDSRIRNVLKDLRFPSTLQPVVLSEKEGVEKPAREIFMKTLELVNQDEDCIQNPIHPRQCLHIGDELLCDYHGAMKSGWNALLLRRPGPDGEHEHKEVDEALDGVNIIQGLDEATTWIREEGYKVQEVQPRGFQDD</sequence>
<dbReference type="InterPro" id="IPR051828">
    <property type="entry name" value="HAD-like_hydrolase_domain"/>
</dbReference>
<dbReference type="STRING" id="945553.A0A0D2PDT7"/>
<keyword evidence="2" id="KW-1185">Reference proteome</keyword>
<protein>
    <submittedName>
        <fullName evidence="1">Uncharacterized protein</fullName>
    </submittedName>
</protein>
<organism evidence="1 2">
    <name type="scientific">Hypholoma sublateritium (strain FD-334 SS-4)</name>
    <dbReference type="NCBI Taxonomy" id="945553"/>
    <lineage>
        <taxon>Eukaryota</taxon>
        <taxon>Fungi</taxon>
        <taxon>Dikarya</taxon>
        <taxon>Basidiomycota</taxon>
        <taxon>Agaricomycotina</taxon>
        <taxon>Agaricomycetes</taxon>
        <taxon>Agaricomycetidae</taxon>
        <taxon>Agaricales</taxon>
        <taxon>Agaricineae</taxon>
        <taxon>Strophariaceae</taxon>
        <taxon>Hypholoma</taxon>
    </lineage>
</organism>